<evidence type="ECO:0000256" key="1">
    <source>
        <dbReference type="SAM" id="Phobius"/>
    </source>
</evidence>
<keyword evidence="1" id="KW-0472">Membrane</keyword>
<keyword evidence="1" id="KW-1133">Transmembrane helix</keyword>
<keyword evidence="1" id="KW-0812">Transmembrane</keyword>
<gene>
    <name evidence="2" type="ORF">V0R50_15930</name>
</gene>
<feature type="transmembrane region" description="Helical" evidence="1">
    <location>
        <begin position="6"/>
        <end position="23"/>
    </location>
</feature>
<name>A0ABU7HT67_9PSED</name>
<reference evidence="2 3" key="1">
    <citation type="submission" date="2024-01" db="EMBL/GenBank/DDBJ databases">
        <title>Unpublished Manusciprt.</title>
        <authorList>
            <person name="Duman M."/>
            <person name="Valdes E.G."/>
            <person name="Ajmi N."/>
            <person name="Altun S."/>
            <person name="Saticioglu I.B."/>
        </authorList>
    </citation>
    <scope>NUCLEOTIDE SEQUENCE [LARGE SCALE GENOMIC DNA]</scope>
    <source>
        <strain evidence="2 3">148P</strain>
    </source>
</reference>
<dbReference type="EMBL" id="JAZDQJ010000017">
    <property type="protein sequence ID" value="MEE1934719.1"/>
    <property type="molecule type" value="Genomic_DNA"/>
</dbReference>
<keyword evidence="3" id="KW-1185">Reference proteome</keyword>
<accession>A0ABU7HT67</accession>
<evidence type="ECO:0000313" key="3">
    <source>
        <dbReference type="Proteomes" id="UP001335100"/>
    </source>
</evidence>
<dbReference type="Proteomes" id="UP001335100">
    <property type="component" value="Unassembled WGS sequence"/>
</dbReference>
<protein>
    <submittedName>
        <fullName evidence="2">Uncharacterized protein</fullName>
    </submittedName>
</protein>
<feature type="transmembrane region" description="Helical" evidence="1">
    <location>
        <begin position="93"/>
        <end position="115"/>
    </location>
</feature>
<comment type="caution">
    <text evidence="2">The sequence shown here is derived from an EMBL/GenBank/DDBJ whole genome shotgun (WGS) entry which is preliminary data.</text>
</comment>
<dbReference type="RefSeq" id="WP_330075481.1">
    <property type="nucleotide sequence ID" value="NZ_JAZDQJ010000017.1"/>
</dbReference>
<proteinExistence type="predicted"/>
<organism evidence="2 3">
    <name type="scientific">Pseudomonas ulcerans</name>
    <dbReference type="NCBI Taxonomy" id="3115852"/>
    <lineage>
        <taxon>Bacteria</taxon>
        <taxon>Pseudomonadati</taxon>
        <taxon>Pseudomonadota</taxon>
        <taxon>Gammaproteobacteria</taxon>
        <taxon>Pseudomonadales</taxon>
        <taxon>Pseudomonadaceae</taxon>
        <taxon>Pseudomonas</taxon>
    </lineage>
</organism>
<evidence type="ECO:0000313" key="2">
    <source>
        <dbReference type="EMBL" id="MEE1934719.1"/>
    </source>
</evidence>
<sequence length="125" mass="14007">MADYFWMLVMCTLFISVLTAIYWGYRKTDALLASLPNCTTLIARAALWRDRGVIANAHLMMSIAMTVTYPRFMSLSDVVSMEDLGKLPRSERIKLALLVYAMLGSLALLAGAWLISKLTNYFNGT</sequence>